<protein>
    <submittedName>
        <fullName evidence="1">Uncharacterized protein</fullName>
    </submittedName>
</protein>
<accession>A0AAV2ZAQ0</accession>
<keyword evidence="2" id="KW-1185">Reference proteome</keyword>
<evidence type="ECO:0000313" key="2">
    <source>
        <dbReference type="Proteomes" id="UP001146120"/>
    </source>
</evidence>
<dbReference type="AlphaFoldDB" id="A0AAV2ZAQ0"/>
<evidence type="ECO:0000313" key="1">
    <source>
        <dbReference type="EMBL" id="DBA03376.1"/>
    </source>
</evidence>
<gene>
    <name evidence="1" type="ORF">N0F65_004653</name>
</gene>
<proteinExistence type="predicted"/>
<reference evidence="1" key="2">
    <citation type="journal article" date="2023" name="Microbiol Resour">
        <title>Decontamination and Annotation of the Draft Genome Sequence of the Oomycete Lagenidium giganteum ARSEF 373.</title>
        <authorList>
            <person name="Morgan W.R."/>
            <person name="Tartar A."/>
        </authorList>
    </citation>
    <scope>NUCLEOTIDE SEQUENCE</scope>
    <source>
        <strain evidence="1">ARSEF 373</strain>
    </source>
</reference>
<comment type="caution">
    <text evidence="1">The sequence shown here is derived from an EMBL/GenBank/DDBJ whole genome shotgun (WGS) entry which is preliminary data.</text>
</comment>
<sequence length="16" mass="1824">MQSASPIMSLQWSTTR</sequence>
<reference evidence="1" key="1">
    <citation type="submission" date="2022-11" db="EMBL/GenBank/DDBJ databases">
        <authorList>
            <person name="Morgan W.R."/>
            <person name="Tartar A."/>
        </authorList>
    </citation>
    <scope>NUCLEOTIDE SEQUENCE</scope>
    <source>
        <strain evidence="1">ARSEF 373</strain>
    </source>
</reference>
<organism evidence="1 2">
    <name type="scientific">Lagenidium giganteum</name>
    <dbReference type="NCBI Taxonomy" id="4803"/>
    <lineage>
        <taxon>Eukaryota</taxon>
        <taxon>Sar</taxon>
        <taxon>Stramenopiles</taxon>
        <taxon>Oomycota</taxon>
        <taxon>Peronosporomycetes</taxon>
        <taxon>Pythiales</taxon>
        <taxon>Pythiaceae</taxon>
    </lineage>
</organism>
<dbReference type="Proteomes" id="UP001146120">
    <property type="component" value="Unassembled WGS sequence"/>
</dbReference>
<dbReference type="EMBL" id="DAKRPA010000020">
    <property type="protein sequence ID" value="DBA03376.1"/>
    <property type="molecule type" value="Genomic_DNA"/>
</dbReference>
<name>A0AAV2ZAQ0_9STRA</name>